<evidence type="ECO:0000256" key="3">
    <source>
        <dbReference type="ARBA" id="ARBA00019418"/>
    </source>
</evidence>
<dbReference type="Proteomes" id="UP000192761">
    <property type="component" value="Unassembled WGS sequence"/>
</dbReference>
<evidence type="ECO:0000313" key="6">
    <source>
        <dbReference type="EMBL" id="SMC25548.1"/>
    </source>
</evidence>
<dbReference type="InterPro" id="IPR005631">
    <property type="entry name" value="SDH"/>
</dbReference>
<dbReference type="PANTHER" id="PTHR39585:SF1">
    <property type="entry name" value="FAD ASSEMBLY FACTOR SDHE"/>
    <property type="match status" value="1"/>
</dbReference>
<keyword evidence="7" id="KW-1185">Reference proteome</keyword>
<dbReference type="AlphaFoldDB" id="A0A1W1XPV6"/>
<dbReference type="Pfam" id="PF03937">
    <property type="entry name" value="Sdh5"/>
    <property type="match status" value="1"/>
</dbReference>
<dbReference type="SUPFAM" id="SSF109910">
    <property type="entry name" value="YgfY-like"/>
    <property type="match status" value="1"/>
</dbReference>
<dbReference type="InterPro" id="IPR050531">
    <property type="entry name" value="SdhE_FAD_assembly_factor"/>
</dbReference>
<keyword evidence="4" id="KW-0963">Cytoplasm</keyword>
<evidence type="ECO:0000256" key="2">
    <source>
        <dbReference type="ARBA" id="ARBA00008571"/>
    </source>
</evidence>
<evidence type="ECO:0000256" key="4">
    <source>
        <dbReference type="ARBA" id="ARBA00022490"/>
    </source>
</evidence>
<comment type="similarity">
    <text evidence="2">Belongs to the SdhE FAD assembly factor family.</text>
</comment>
<sequence>MNSFIDEAELKRILWRSRRGLLELDLQLERFVSEALPGLSAAELEDYRRLLLLPDQDFLEYLNGKAPCPDESLRPIIARIQALQS</sequence>
<dbReference type="Gene3D" id="1.10.150.250">
    <property type="entry name" value="Flavinator of succinate dehydrogenase"/>
    <property type="match status" value="1"/>
</dbReference>
<dbReference type="GO" id="GO:0005737">
    <property type="term" value="C:cytoplasm"/>
    <property type="evidence" value="ECO:0007669"/>
    <property type="project" value="UniProtKB-SubCell"/>
</dbReference>
<name>A0A1W1XPV6_9NEIS</name>
<protein>
    <recommendedName>
        <fullName evidence="3">FAD assembly factor SdhE</fullName>
    </recommendedName>
</protein>
<evidence type="ECO:0000256" key="5">
    <source>
        <dbReference type="ARBA" id="ARBA00023186"/>
    </source>
</evidence>
<dbReference type="STRING" id="1121001.SAMN02745857_02209"/>
<dbReference type="InterPro" id="IPR036714">
    <property type="entry name" value="SDH_sf"/>
</dbReference>
<comment type="subcellular location">
    <subcellularLocation>
        <location evidence="1">Cytoplasm</location>
    </subcellularLocation>
</comment>
<evidence type="ECO:0000313" key="7">
    <source>
        <dbReference type="Proteomes" id="UP000192761"/>
    </source>
</evidence>
<reference evidence="6 7" key="1">
    <citation type="submission" date="2017-04" db="EMBL/GenBank/DDBJ databases">
        <authorList>
            <person name="Afonso C.L."/>
            <person name="Miller P.J."/>
            <person name="Scott M.A."/>
            <person name="Spackman E."/>
            <person name="Goraichik I."/>
            <person name="Dimitrov K.M."/>
            <person name="Suarez D.L."/>
            <person name="Swayne D.E."/>
        </authorList>
    </citation>
    <scope>NUCLEOTIDE SEQUENCE [LARGE SCALE GENOMIC DNA]</scope>
    <source>
        <strain evidence="6 7">DSM 23236</strain>
    </source>
</reference>
<keyword evidence="5" id="KW-0143">Chaperone</keyword>
<gene>
    <name evidence="6" type="ORF">SAMN02745857_02209</name>
</gene>
<accession>A0A1W1XPV6</accession>
<evidence type="ECO:0000256" key="1">
    <source>
        <dbReference type="ARBA" id="ARBA00004496"/>
    </source>
</evidence>
<organism evidence="6 7">
    <name type="scientific">Andreprevotia lacus DSM 23236</name>
    <dbReference type="NCBI Taxonomy" id="1121001"/>
    <lineage>
        <taxon>Bacteria</taxon>
        <taxon>Pseudomonadati</taxon>
        <taxon>Pseudomonadota</taxon>
        <taxon>Betaproteobacteria</taxon>
        <taxon>Neisseriales</taxon>
        <taxon>Chitinibacteraceae</taxon>
        <taxon>Andreprevotia</taxon>
    </lineage>
</organism>
<dbReference type="EMBL" id="FWXD01000011">
    <property type="protein sequence ID" value="SMC25548.1"/>
    <property type="molecule type" value="Genomic_DNA"/>
</dbReference>
<dbReference type="OrthoDB" id="9180899at2"/>
<dbReference type="RefSeq" id="WP_084090856.1">
    <property type="nucleotide sequence ID" value="NZ_FWXD01000011.1"/>
</dbReference>
<dbReference type="PANTHER" id="PTHR39585">
    <property type="entry name" value="FAD ASSEMBLY FACTOR SDHE"/>
    <property type="match status" value="1"/>
</dbReference>
<proteinExistence type="inferred from homology"/>
<dbReference type="GO" id="GO:0006105">
    <property type="term" value="P:succinate metabolic process"/>
    <property type="evidence" value="ECO:0007669"/>
    <property type="project" value="TreeGrafter"/>
</dbReference>